<dbReference type="Gene3D" id="3.30.310.10">
    <property type="entry name" value="TATA-Binding Protein"/>
    <property type="match status" value="2"/>
</dbReference>
<protein>
    <recommendedName>
        <fullName evidence="4">Integrase catalytic domain-containing protein</fullName>
    </recommendedName>
</protein>
<evidence type="ECO:0000256" key="3">
    <source>
        <dbReference type="ARBA" id="ARBA00023163"/>
    </source>
</evidence>
<proteinExistence type="inferred from homology"/>
<reference evidence="5 6" key="1">
    <citation type="submission" date="2022-12" db="EMBL/GenBank/DDBJ databases">
        <title>Chromosome-level genome of Tegillarca granosa.</title>
        <authorList>
            <person name="Kim J."/>
        </authorList>
    </citation>
    <scope>NUCLEOTIDE SEQUENCE [LARGE SCALE GENOMIC DNA]</scope>
    <source>
        <strain evidence="5">Teg-2019</strain>
        <tissue evidence="5">Adductor muscle</tissue>
    </source>
</reference>
<dbReference type="Gene3D" id="3.30.420.10">
    <property type="entry name" value="Ribonuclease H-like superfamily/Ribonuclease H"/>
    <property type="match status" value="1"/>
</dbReference>
<dbReference type="InterPro" id="IPR000814">
    <property type="entry name" value="TBP"/>
</dbReference>
<dbReference type="SUPFAM" id="SSF53098">
    <property type="entry name" value="Ribonuclease H-like"/>
    <property type="match status" value="1"/>
</dbReference>
<dbReference type="Proteomes" id="UP001217089">
    <property type="component" value="Unassembled WGS sequence"/>
</dbReference>
<comment type="caution">
    <text evidence="5">The sequence shown here is derived from an EMBL/GenBank/DDBJ whole genome shotgun (WGS) entry which is preliminary data.</text>
</comment>
<keyword evidence="2" id="KW-0238">DNA-binding</keyword>
<evidence type="ECO:0000259" key="4">
    <source>
        <dbReference type="PROSITE" id="PS50994"/>
    </source>
</evidence>
<evidence type="ECO:0000256" key="2">
    <source>
        <dbReference type="ARBA" id="ARBA00023125"/>
    </source>
</evidence>
<name>A0ABQ9EVT4_TEGGR</name>
<evidence type="ECO:0000313" key="5">
    <source>
        <dbReference type="EMBL" id="KAJ8307840.1"/>
    </source>
</evidence>
<dbReference type="EMBL" id="JARBDR010000708">
    <property type="protein sequence ID" value="KAJ8307840.1"/>
    <property type="molecule type" value="Genomic_DNA"/>
</dbReference>
<dbReference type="PANTHER" id="PTHR46585:SF1">
    <property type="entry name" value="CHROMO DOMAIN-CONTAINING PROTEIN"/>
    <property type="match status" value="1"/>
</dbReference>
<dbReference type="PANTHER" id="PTHR46585">
    <property type="entry name" value="INTEGRASE CORE DOMAIN CONTAINING PROTEIN"/>
    <property type="match status" value="1"/>
</dbReference>
<dbReference type="InterPro" id="IPR012295">
    <property type="entry name" value="TBP_dom_sf"/>
</dbReference>
<dbReference type="SUPFAM" id="SSF55945">
    <property type="entry name" value="TATA-box binding protein-like"/>
    <property type="match status" value="2"/>
</dbReference>
<feature type="domain" description="Integrase catalytic" evidence="4">
    <location>
        <begin position="207"/>
        <end position="283"/>
    </location>
</feature>
<dbReference type="InterPro" id="IPR036397">
    <property type="entry name" value="RNaseH_sf"/>
</dbReference>
<dbReference type="PROSITE" id="PS50994">
    <property type="entry name" value="INTEGRASE"/>
    <property type="match status" value="1"/>
</dbReference>
<gene>
    <name evidence="5" type="ORF">KUTeg_014623</name>
</gene>
<dbReference type="InterPro" id="IPR012337">
    <property type="entry name" value="RNaseH-like_sf"/>
</dbReference>
<keyword evidence="3" id="KW-0804">Transcription</keyword>
<evidence type="ECO:0000313" key="6">
    <source>
        <dbReference type="Proteomes" id="UP001217089"/>
    </source>
</evidence>
<dbReference type="Pfam" id="PF00352">
    <property type="entry name" value="TBP"/>
    <property type="match status" value="2"/>
</dbReference>
<comment type="similarity">
    <text evidence="1">Belongs to the TBP family.</text>
</comment>
<sequence>MYFTNVLVEGDLGCKVDLKQLTLLTSNIRYSPKSFSGAIWQHKAIGGNCLVFPNGKINCNGKCSTFEEGHRRLRKYARLVQKLGWSVCLKNVKLVTASAAHELSRRIKSIPQNFDYEPEIFPALMNKRKKIHFTCHFSGKVLITGIRRLKDLDCTSPASFSGLEKFYRAVRKEGKYVLGRAKIRKWLEKQEPFTLHRQINRKFRKRKVIVPYTDYQWDADTANMINYNRSNDGYAHFLLVIDIFSRYVWTVALKSLKGKEMVDALKSLFDVGRLPEHLETDSV</sequence>
<evidence type="ECO:0000256" key="1">
    <source>
        <dbReference type="ARBA" id="ARBA00005560"/>
    </source>
</evidence>
<keyword evidence="6" id="KW-1185">Reference proteome</keyword>
<organism evidence="5 6">
    <name type="scientific">Tegillarca granosa</name>
    <name type="common">Malaysian cockle</name>
    <name type="synonym">Anadara granosa</name>
    <dbReference type="NCBI Taxonomy" id="220873"/>
    <lineage>
        <taxon>Eukaryota</taxon>
        <taxon>Metazoa</taxon>
        <taxon>Spiralia</taxon>
        <taxon>Lophotrochozoa</taxon>
        <taxon>Mollusca</taxon>
        <taxon>Bivalvia</taxon>
        <taxon>Autobranchia</taxon>
        <taxon>Pteriomorphia</taxon>
        <taxon>Arcoida</taxon>
        <taxon>Arcoidea</taxon>
        <taxon>Arcidae</taxon>
        <taxon>Tegillarca</taxon>
    </lineage>
</organism>
<accession>A0ABQ9EVT4</accession>
<dbReference type="PRINTS" id="PR00686">
    <property type="entry name" value="TIFACTORIID"/>
</dbReference>
<dbReference type="InterPro" id="IPR001584">
    <property type="entry name" value="Integrase_cat-core"/>
</dbReference>